<dbReference type="GO" id="GO:0005524">
    <property type="term" value="F:ATP binding"/>
    <property type="evidence" value="ECO:0007669"/>
    <property type="project" value="UniProtKB-UniRule"/>
</dbReference>
<evidence type="ECO:0000313" key="3">
    <source>
        <dbReference type="EMBL" id="QDZ39399.1"/>
    </source>
</evidence>
<gene>
    <name evidence="2" type="primary">anmK</name>
    <name evidence="3" type="ORF">FRE64_05325</name>
</gene>
<protein>
    <recommendedName>
        <fullName evidence="2">Anhydro-N-acetylmuramic acid kinase</fullName>
        <ecNumber evidence="2">2.7.1.170</ecNumber>
    </recommendedName>
    <alternativeName>
        <fullName evidence="2">AnhMurNAc kinase</fullName>
    </alternativeName>
</protein>
<dbReference type="AlphaFoldDB" id="A0A5B8NMQ2"/>
<comment type="similarity">
    <text evidence="2">Belongs to the anhydro-N-acetylmuramic acid kinase family.</text>
</comment>
<dbReference type="Pfam" id="PF03702">
    <property type="entry name" value="AnmK"/>
    <property type="match status" value="1"/>
</dbReference>
<comment type="pathway">
    <text evidence="2">Cell wall biogenesis; peptidoglycan recycling.</text>
</comment>
<dbReference type="InterPro" id="IPR043129">
    <property type="entry name" value="ATPase_NBD"/>
</dbReference>
<keyword evidence="2 3" id="KW-0808">Transferase</keyword>
<dbReference type="GO" id="GO:0097175">
    <property type="term" value="P:1,6-anhydro-N-acetyl-beta-muramic acid catabolic process"/>
    <property type="evidence" value="ECO:0007669"/>
    <property type="project" value="UniProtKB-UniRule"/>
</dbReference>
<dbReference type="InterPro" id="IPR005338">
    <property type="entry name" value="Anhydro_N_Ac-Mur_kinase"/>
</dbReference>
<dbReference type="PANTHER" id="PTHR30605">
    <property type="entry name" value="ANHYDRO-N-ACETYLMURAMIC ACID KINASE"/>
    <property type="match status" value="1"/>
</dbReference>
<comment type="function">
    <text evidence="2">Catalyzes the specific phosphorylation of 1,6-anhydro-N-acetylmuramic acid (anhMurNAc) with the simultaneous cleavage of the 1,6-anhydro ring, generating MurNAc-6-P. Is required for the utilization of anhMurNAc either imported from the medium or derived from its own cell wall murein, and thus plays a role in cell wall recycling.</text>
</comment>
<comment type="pathway">
    <text evidence="2">Amino-sugar metabolism; 1,6-anhydro-N-acetylmuramate degradation.</text>
</comment>
<proteinExistence type="inferred from homology"/>
<dbReference type="GO" id="GO:0016773">
    <property type="term" value="F:phosphotransferase activity, alcohol group as acceptor"/>
    <property type="evidence" value="ECO:0007669"/>
    <property type="project" value="UniProtKB-UniRule"/>
</dbReference>
<dbReference type="RefSeq" id="WP_146295001.1">
    <property type="nucleotide sequence ID" value="NZ_CP042326.1"/>
</dbReference>
<evidence type="ECO:0000256" key="1">
    <source>
        <dbReference type="ARBA" id="ARBA00022777"/>
    </source>
</evidence>
<dbReference type="GO" id="GO:0016301">
    <property type="term" value="F:kinase activity"/>
    <property type="evidence" value="ECO:0007669"/>
    <property type="project" value="UniProtKB-KW"/>
</dbReference>
<keyword evidence="1 2" id="KW-0418">Kinase</keyword>
<dbReference type="EMBL" id="CP042326">
    <property type="protein sequence ID" value="QDZ39399.1"/>
    <property type="molecule type" value="Genomic_DNA"/>
</dbReference>
<evidence type="ECO:0000256" key="2">
    <source>
        <dbReference type="HAMAP-Rule" id="MF_01270"/>
    </source>
</evidence>
<dbReference type="NCBIfam" id="NF007143">
    <property type="entry name" value="PRK09585.2-2"/>
    <property type="match status" value="1"/>
</dbReference>
<organism evidence="3 4">
    <name type="scientific">Euhalothece natronophila Z-M001</name>
    <dbReference type="NCBI Taxonomy" id="522448"/>
    <lineage>
        <taxon>Bacteria</taxon>
        <taxon>Bacillati</taxon>
        <taxon>Cyanobacteriota</taxon>
        <taxon>Cyanophyceae</taxon>
        <taxon>Oscillatoriophycideae</taxon>
        <taxon>Chroococcales</taxon>
        <taxon>Halothecacae</taxon>
        <taxon>Halothece cluster</taxon>
        <taxon>Euhalothece</taxon>
    </lineage>
</organism>
<feature type="binding site" evidence="2">
    <location>
        <begin position="9"/>
        <end position="16"/>
    </location>
    <ligand>
        <name>ATP</name>
        <dbReference type="ChEBI" id="CHEBI:30616"/>
    </ligand>
</feature>
<dbReference type="OrthoDB" id="9763949at2"/>
<keyword evidence="2" id="KW-0547">Nucleotide-binding</keyword>
<dbReference type="Proteomes" id="UP000318453">
    <property type="component" value="Chromosome"/>
</dbReference>
<dbReference type="EC" id="2.7.1.170" evidence="2"/>
<dbReference type="HAMAP" id="MF_01270">
    <property type="entry name" value="AnhMurNAc_kinase"/>
    <property type="match status" value="1"/>
</dbReference>
<dbReference type="GO" id="GO:0006040">
    <property type="term" value="P:amino sugar metabolic process"/>
    <property type="evidence" value="ECO:0007669"/>
    <property type="project" value="InterPro"/>
</dbReference>
<dbReference type="KEGG" id="enn:FRE64_05325"/>
<dbReference type="Gene3D" id="3.30.420.40">
    <property type="match status" value="2"/>
</dbReference>
<dbReference type="NCBIfam" id="NF007148">
    <property type="entry name" value="PRK09585.3-2"/>
    <property type="match status" value="1"/>
</dbReference>
<accession>A0A5B8NMQ2</accession>
<dbReference type="UniPathway" id="UPA00544"/>
<dbReference type="CDD" id="cd24050">
    <property type="entry name" value="ASKHA_NBD_ANMK"/>
    <property type="match status" value="1"/>
</dbReference>
<dbReference type="GO" id="GO:0009254">
    <property type="term" value="P:peptidoglycan turnover"/>
    <property type="evidence" value="ECO:0007669"/>
    <property type="project" value="UniProtKB-UniRule"/>
</dbReference>
<dbReference type="SUPFAM" id="SSF53067">
    <property type="entry name" value="Actin-like ATPase domain"/>
    <property type="match status" value="1"/>
</dbReference>
<dbReference type="UniPathway" id="UPA00343"/>
<reference evidence="3" key="1">
    <citation type="submission" date="2019-08" db="EMBL/GenBank/DDBJ databases">
        <title>Carotenoids and Carotenoid Binding Proteins in the Halophilic Cyanobacterium Euhalothece sp. ZM00.</title>
        <authorList>
            <person name="Cho S.M."/>
            <person name="Song J.Y."/>
            <person name="Park Y.-I."/>
        </authorList>
    </citation>
    <scope>NUCLEOTIDE SEQUENCE [LARGE SCALE GENOMIC DNA]</scope>
    <source>
        <strain evidence="3">Z-M001</strain>
    </source>
</reference>
<name>A0A5B8NMQ2_9CHRO</name>
<keyword evidence="4" id="KW-1185">Reference proteome</keyword>
<comment type="catalytic activity">
    <reaction evidence="2">
        <text>1,6-anhydro-N-acetyl-beta-muramate + ATP + H2O = N-acetyl-D-muramate 6-phosphate + ADP + H(+)</text>
        <dbReference type="Rhea" id="RHEA:24952"/>
        <dbReference type="ChEBI" id="CHEBI:15377"/>
        <dbReference type="ChEBI" id="CHEBI:15378"/>
        <dbReference type="ChEBI" id="CHEBI:30616"/>
        <dbReference type="ChEBI" id="CHEBI:58690"/>
        <dbReference type="ChEBI" id="CHEBI:58722"/>
        <dbReference type="ChEBI" id="CHEBI:456216"/>
        <dbReference type="EC" id="2.7.1.170"/>
    </reaction>
</comment>
<evidence type="ECO:0000313" key="4">
    <source>
        <dbReference type="Proteomes" id="UP000318453"/>
    </source>
</evidence>
<sequence>MKVMGLMSGTSVDGVDVALVEITGEKENIQVEWLAGETYSFPKPLQTEILAVCGEKPLTMKQFCELDDAIAQHFAQCAHTLEKKTNFTAELIGSHGQTIFHRPPTSSLGYSLQLGRGEMITHLTQRPTVTNFRAADIAQNGQGAPLVPKVDACLLSHSHLTRCVQNIGGISNVTYLPPRNHPHWENKIVGWDNGPGNSLLDLAVQKLTNGQQRYDENGQWAAQGTPCVELVQNWLQQDFFQQPPPKSTGRELFGEAYLNQTWEQAKAYDLSEADFLASLTELTVSAIAQDYQTFLPNLPDTILLCGGGSENNYLRECLQAKFPHTPIQTTDEAGLNRHFKEAIAFAVLAYWRYQDHYPGNLPQVTGAKSPIMLGEIHIP</sequence>
<keyword evidence="2" id="KW-0119">Carbohydrate metabolism</keyword>
<dbReference type="PANTHER" id="PTHR30605:SF0">
    <property type="entry name" value="ANHYDRO-N-ACETYLMURAMIC ACID KINASE"/>
    <property type="match status" value="1"/>
</dbReference>
<keyword evidence="2" id="KW-0067">ATP-binding</keyword>